<proteinExistence type="predicted"/>
<dbReference type="InterPro" id="IPR004826">
    <property type="entry name" value="bZIP_Maf"/>
</dbReference>
<feature type="compositionally biased region" description="Polar residues" evidence="4">
    <location>
        <begin position="255"/>
        <end position="264"/>
    </location>
</feature>
<evidence type="ECO:0000313" key="6">
    <source>
        <dbReference type="EMBL" id="OCF31800.1"/>
    </source>
</evidence>
<evidence type="ECO:0000256" key="3">
    <source>
        <dbReference type="ARBA" id="ARBA00023163"/>
    </source>
</evidence>
<name>A0A1B9GL55_9TREE</name>
<feature type="compositionally biased region" description="Polar residues" evidence="4">
    <location>
        <begin position="272"/>
        <end position="293"/>
    </location>
</feature>
<dbReference type="CDD" id="cd14686">
    <property type="entry name" value="bZIP"/>
    <property type="match status" value="1"/>
</dbReference>
<dbReference type="EMBL" id="KV700131">
    <property type="protein sequence ID" value="OCF31800.1"/>
    <property type="molecule type" value="Genomic_DNA"/>
</dbReference>
<evidence type="ECO:0000313" key="7">
    <source>
        <dbReference type="Proteomes" id="UP000092666"/>
    </source>
</evidence>
<reference evidence="7" key="2">
    <citation type="submission" date="2013-12" db="EMBL/GenBank/DDBJ databases">
        <title>Evolution of pathogenesis and genome organization in the Tremellales.</title>
        <authorList>
            <person name="Cuomo C."/>
            <person name="Litvintseva A."/>
            <person name="Heitman J."/>
            <person name="Chen Y."/>
            <person name="Sun S."/>
            <person name="Springer D."/>
            <person name="Dromer F."/>
            <person name="Young S."/>
            <person name="Zeng Q."/>
            <person name="Chapman S."/>
            <person name="Gujja S."/>
            <person name="Saif S."/>
            <person name="Birren B."/>
        </authorList>
    </citation>
    <scope>NUCLEOTIDE SEQUENCE [LARGE SCALE GENOMIC DNA]</scope>
    <source>
        <strain evidence="7">BCC8398</strain>
    </source>
</reference>
<reference evidence="6 7" key="1">
    <citation type="submission" date="2013-07" db="EMBL/GenBank/DDBJ databases">
        <title>The Genome Sequence of Cryptococcus heveanensis BCC8398.</title>
        <authorList>
            <consortium name="The Broad Institute Genome Sequencing Platform"/>
            <person name="Cuomo C."/>
            <person name="Litvintseva A."/>
            <person name="Chen Y."/>
            <person name="Heitman J."/>
            <person name="Sun S."/>
            <person name="Springer D."/>
            <person name="Dromer F."/>
            <person name="Young S.K."/>
            <person name="Zeng Q."/>
            <person name="Gargeya S."/>
            <person name="Fitzgerald M."/>
            <person name="Abouelleil A."/>
            <person name="Alvarado L."/>
            <person name="Berlin A.M."/>
            <person name="Chapman S.B."/>
            <person name="Dewar J."/>
            <person name="Goldberg J."/>
            <person name="Griggs A."/>
            <person name="Gujja S."/>
            <person name="Hansen M."/>
            <person name="Howarth C."/>
            <person name="Imamovic A."/>
            <person name="Larimer J."/>
            <person name="McCowan C."/>
            <person name="Murphy C."/>
            <person name="Pearson M."/>
            <person name="Priest M."/>
            <person name="Roberts A."/>
            <person name="Saif S."/>
            <person name="Shea T."/>
            <person name="Sykes S."/>
            <person name="Wortman J."/>
            <person name="Nusbaum C."/>
            <person name="Birren B."/>
        </authorList>
    </citation>
    <scope>NUCLEOTIDE SEQUENCE [LARGE SCALE GENOMIC DNA]</scope>
    <source>
        <strain evidence="6 7">BCC8398</strain>
    </source>
</reference>
<feature type="compositionally biased region" description="Polar residues" evidence="4">
    <location>
        <begin position="1"/>
        <end position="10"/>
    </location>
</feature>
<feature type="compositionally biased region" description="Polar residues" evidence="4">
    <location>
        <begin position="44"/>
        <end position="54"/>
    </location>
</feature>
<feature type="region of interest" description="Disordered" evidence="4">
    <location>
        <begin position="389"/>
        <end position="408"/>
    </location>
</feature>
<organism evidence="6 7">
    <name type="scientific">Kwoniella heveanensis BCC8398</name>
    <dbReference type="NCBI Taxonomy" id="1296120"/>
    <lineage>
        <taxon>Eukaryota</taxon>
        <taxon>Fungi</taxon>
        <taxon>Dikarya</taxon>
        <taxon>Basidiomycota</taxon>
        <taxon>Agaricomycotina</taxon>
        <taxon>Tremellomycetes</taxon>
        <taxon>Tremellales</taxon>
        <taxon>Cryptococcaceae</taxon>
        <taxon>Kwoniella</taxon>
    </lineage>
</organism>
<dbReference type="InterPro" id="IPR046347">
    <property type="entry name" value="bZIP_sf"/>
</dbReference>
<protein>
    <recommendedName>
        <fullName evidence="5">BZIP domain-containing protein</fullName>
    </recommendedName>
</protein>
<evidence type="ECO:0000256" key="2">
    <source>
        <dbReference type="ARBA" id="ARBA00023125"/>
    </source>
</evidence>
<dbReference type="PROSITE" id="PS00036">
    <property type="entry name" value="BZIP_BASIC"/>
    <property type="match status" value="1"/>
</dbReference>
<feature type="compositionally biased region" description="Polar residues" evidence="4">
    <location>
        <begin position="306"/>
        <end position="318"/>
    </location>
</feature>
<dbReference type="AlphaFoldDB" id="A0A1B9GL55"/>
<sequence length="462" mass="50170">MPQEQHSPPQAGSGHPGNPSTTEPSGYYLDSTAPAPTTRFYVPQSYTQNLTDPGSQFGGLDAGHTTQDPYFFLRDDPYDDLGSVHRSDLDPSFSDLASPDNPWDTRQVTEEPSSAADVALESKQEFRFSPGATVPDYGITSIADDNVTIGSSSPSLAGTKRRLASLSAQVSEDLEVDATVTIAEANEPVLPKRRSRRAAAEIANARLRSMPWTIDQAARIDAKRVQVQSKPGQPRSVLVSNDRGTTKRLLPGPMLQSSPQSGGTTLFRGPTTVYTGVTPSVDSSSNVNFTPSGKRSLAPGPLQPRQVGSTQATPRTGQASATSPEESADADSEELGEDYESRIATLAGMSDEYKIRLKSRLNLSFEFDVETLRGLKRKQIDAIWQTRRAERNRDAAHKHRAKTASDMSALRDQVSVMGDKIEELEAENASLHEKIRKLTDSARANASTKRPTNVTDGSQRRK</sequence>
<keyword evidence="1" id="KW-0805">Transcription regulation</keyword>
<dbReference type="Pfam" id="PF03131">
    <property type="entry name" value="bZIP_Maf"/>
    <property type="match status" value="1"/>
</dbReference>
<evidence type="ECO:0000256" key="4">
    <source>
        <dbReference type="SAM" id="MobiDB-lite"/>
    </source>
</evidence>
<gene>
    <name evidence="6" type="ORF">I316_06607</name>
</gene>
<feature type="compositionally biased region" description="Polar residues" evidence="4">
    <location>
        <begin position="442"/>
        <end position="462"/>
    </location>
</feature>
<keyword evidence="3" id="KW-0804">Transcription</keyword>
<evidence type="ECO:0000256" key="1">
    <source>
        <dbReference type="ARBA" id="ARBA00023015"/>
    </source>
</evidence>
<feature type="region of interest" description="Disordered" evidence="4">
    <location>
        <begin position="224"/>
        <end position="336"/>
    </location>
</feature>
<evidence type="ECO:0000259" key="5">
    <source>
        <dbReference type="PROSITE" id="PS00036"/>
    </source>
</evidence>
<feature type="compositionally biased region" description="Acidic residues" evidence="4">
    <location>
        <begin position="326"/>
        <end position="336"/>
    </location>
</feature>
<feature type="region of interest" description="Disordered" evidence="4">
    <location>
        <begin position="1"/>
        <end position="114"/>
    </location>
</feature>
<accession>A0A1B9GL55</accession>
<keyword evidence="7" id="KW-1185">Reference proteome</keyword>
<feature type="domain" description="BZIP" evidence="5">
    <location>
        <begin position="387"/>
        <end position="402"/>
    </location>
</feature>
<dbReference type="Gene3D" id="1.20.5.170">
    <property type="match status" value="1"/>
</dbReference>
<dbReference type="GO" id="GO:0003700">
    <property type="term" value="F:DNA-binding transcription factor activity"/>
    <property type="evidence" value="ECO:0007669"/>
    <property type="project" value="InterPro"/>
</dbReference>
<dbReference type="SUPFAM" id="SSF57959">
    <property type="entry name" value="Leucine zipper domain"/>
    <property type="match status" value="1"/>
</dbReference>
<dbReference type="GO" id="GO:0003677">
    <property type="term" value="F:DNA binding"/>
    <property type="evidence" value="ECO:0007669"/>
    <property type="project" value="UniProtKB-KW"/>
</dbReference>
<dbReference type="InterPro" id="IPR004827">
    <property type="entry name" value="bZIP"/>
</dbReference>
<dbReference type="Proteomes" id="UP000092666">
    <property type="component" value="Unassembled WGS sequence"/>
</dbReference>
<feature type="region of interest" description="Disordered" evidence="4">
    <location>
        <begin position="435"/>
        <end position="462"/>
    </location>
</feature>
<keyword evidence="2" id="KW-0238">DNA-binding</keyword>